<reference evidence="3" key="1">
    <citation type="submission" date="2022-01" db="EMBL/GenBank/DDBJ databases">
        <title>Genome-Based Taxonomic Classification of the Phylum Actinobacteria.</title>
        <authorList>
            <person name="Gao Y."/>
        </authorList>
    </citation>
    <scope>NUCLEOTIDE SEQUENCE</scope>
    <source>
        <strain evidence="3">KLBMP 8922</strain>
    </source>
</reference>
<dbReference type="AlphaFoldDB" id="A0AA41Q6D0"/>
<proteinExistence type="inferred from homology"/>
<evidence type="ECO:0000256" key="1">
    <source>
        <dbReference type="ARBA" id="ARBA00006817"/>
    </source>
</evidence>
<gene>
    <name evidence="3" type="ORF">LZ495_33415</name>
</gene>
<accession>A0AA41Q6D0</accession>
<evidence type="ECO:0000313" key="4">
    <source>
        <dbReference type="Proteomes" id="UP001165378"/>
    </source>
</evidence>
<keyword evidence="4" id="KW-1185">Reference proteome</keyword>
<sequence>MSSSDPAYEAFESTTVIAAPPERVWQALTDPELIPAYFDDSGPESDWQVGSAVLWRMEPGAEPRDAGQVVLAADPPRLLAYTWHTYEPEIVEMFGWDDARAEEARKEPLTQVVFRLAAVDGGTELSLVHEGFVPGSEMLAAVRTGWPEIIAGLKATAEAAP</sequence>
<dbReference type="Gene3D" id="3.30.530.20">
    <property type="match status" value="1"/>
</dbReference>
<dbReference type="InterPro" id="IPR013538">
    <property type="entry name" value="ASHA1/2-like_C"/>
</dbReference>
<dbReference type="SUPFAM" id="SSF55961">
    <property type="entry name" value="Bet v1-like"/>
    <property type="match status" value="1"/>
</dbReference>
<dbReference type="EMBL" id="JAKFHA010000029">
    <property type="protein sequence ID" value="MCF2532091.1"/>
    <property type="molecule type" value="Genomic_DNA"/>
</dbReference>
<dbReference type="Proteomes" id="UP001165378">
    <property type="component" value="Unassembled WGS sequence"/>
</dbReference>
<evidence type="ECO:0000313" key="3">
    <source>
        <dbReference type="EMBL" id="MCF2532091.1"/>
    </source>
</evidence>
<dbReference type="Pfam" id="PF08327">
    <property type="entry name" value="AHSA1"/>
    <property type="match status" value="1"/>
</dbReference>
<dbReference type="InterPro" id="IPR023393">
    <property type="entry name" value="START-like_dom_sf"/>
</dbReference>
<comment type="similarity">
    <text evidence="1">Belongs to the AHA1 family.</text>
</comment>
<evidence type="ECO:0000259" key="2">
    <source>
        <dbReference type="Pfam" id="PF08327"/>
    </source>
</evidence>
<comment type="caution">
    <text evidence="3">The sequence shown here is derived from an EMBL/GenBank/DDBJ whole genome shotgun (WGS) entry which is preliminary data.</text>
</comment>
<dbReference type="RefSeq" id="WP_235056805.1">
    <property type="nucleotide sequence ID" value="NZ_JAKFHA010000029.1"/>
</dbReference>
<protein>
    <submittedName>
        <fullName evidence="3">SRPBCC domain-containing protein</fullName>
    </submittedName>
</protein>
<feature type="domain" description="Activator of Hsp90 ATPase homologue 1/2-like C-terminal" evidence="2">
    <location>
        <begin position="18"/>
        <end position="158"/>
    </location>
</feature>
<name>A0AA41Q6D0_9ACTN</name>
<organism evidence="3 4">
    <name type="scientific">Yinghuangia soli</name>
    <dbReference type="NCBI Taxonomy" id="2908204"/>
    <lineage>
        <taxon>Bacteria</taxon>
        <taxon>Bacillati</taxon>
        <taxon>Actinomycetota</taxon>
        <taxon>Actinomycetes</taxon>
        <taxon>Kitasatosporales</taxon>
        <taxon>Streptomycetaceae</taxon>
        <taxon>Yinghuangia</taxon>
    </lineage>
</organism>